<dbReference type="InterPro" id="IPR006311">
    <property type="entry name" value="TAT_signal"/>
</dbReference>
<dbReference type="Proteomes" id="UP001304769">
    <property type="component" value="Unassembled WGS sequence"/>
</dbReference>
<sequence length="187" mass="18339">MTGTIPDIDTAPNIGRREIVKSAAWSAPVIMGAAFAPAAAASTPAWDVAVTGQCSTGLLGIVGNSALTFTITAAQGTVPAGTSFTLSSSSLLNVSALAASPNTLVSISVLGSSSALLTLTAPLSQGSSVTIDLMGAGLLTVGLAYTFTLQLNGSDHPANPATAAPNSASVSALVQANLVGIRSLVCL</sequence>
<gene>
    <name evidence="1" type="ORF">SPF06_14095</name>
</gene>
<evidence type="ECO:0000313" key="2">
    <source>
        <dbReference type="Proteomes" id="UP001304769"/>
    </source>
</evidence>
<reference evidence="1 2" key="1">
    <citation type="submission" date="2023-12" db="EMBL/GenBank/DDBJ databases">
        <title>Sinomonas terricola sp. nov, isolated from litchi orchard soil in Guangdong, PR China.</title>
        <authorList>
            <person name="Jiaxin W."/>
            <person name="Yang Z."/>
            <person name="Honghui Z."/>
        </authorList>
    </citation>
    <scope>NUCLEOTIDE SEQUENCE [LARGE SCALE GENOMIC DNA]</scope>
    <source>
        <strain evidence="1 2">JGH33</strain>
    </source>
</reference>
<evidence type="ECO:0000313" key="1">
    <source>
        <dbReference type="EMBL" id="MEA5455861.1"/>
    </source>
</evidence>
<organism evidence="1 2">
    <name type="scientific">Sinomonas terricola</name>
    <dbReference type="NCBI Taxonomy" id="3110330"/>
    <lineage>
        <taxon>Bacteria</taxon>
        <taxon>Bacillati</taxon>
        <taxon>Actinomycetota</taxon>
        <taxon>Actinomycetes</taxon>
        <taxon>Micrococcales</taxon>
        <taxon>Micrococcaceae</taxon>
        <taxon>Sinomonas</taxon>
    </lineage>
</organism>
<protein>
    <submittedName>
        <fullName evidence="1">Uncharacterized protein</fullName>
    </submittedName>
</protein>
<dbReference type="EMBL" id="JAYGGQ010000011">
    <property type="protein sequence ID" value="MEA5455861.1"/>
    <property type="molecule type" value="Genomic_DNA"/>
</dbReference>
<name>A0ABU5T8T9_9MICC</name>
<proteinExistence type="predicted"/>
<dbReference type="PROSITE" id="PS51318">
    <property type="entry name" value="TAT"/>
    <property type="match status" value="1"/>
</dbReference>
<dbReference type="RefSeq" id="WP_323279753.1">
    <property type="nucleotide sequence ID" value="NZ_JAYGGQ010000011.1"/>
</dbReference>
<accession>A0ABU5T8T9</accession>
<comment type="caution">
    <text evidence="1">The sequence shown here is derived from an EMBL/GenBank/DDBJ whole genome shotgun (WGS) entry which is preliminary data.</text>
</comment>
<keyword evidence="2" id="KW-1185">Reference proteome</keyword>